<dbReference type="CDD" id="cd11304">
    <property type="entry name" value="Cadherin_repeat"/>
    <property type="match status" value="4"/>
</dbReference>
<dbReference type="RefSeq" id="WP_181163166.1">
    <property type="nucleotide sequence ID" value="NZ_VFIY01000010.1"/>
</dbReference>
<dbReference type="Gene3D" id="2.130.10.130">
    <property type="entry name" value="Integrin alpha, N-terminal"/>
    <property type="match status" value="4"/>
</dbReference>
<protein>
    <recommendedName>
        <fullName evidence="6">Cadherin domain-containing protein</fullName>
    </recommendedName>
</protein>
<feature type="domain" description="Cadherin" evidence="6">
    <location>
        <begin position="440"/>
        <end position="530"/>
    </location>
</feature>
<dbReference type="EMBL" id="VFIY01000010">
    <property type="protein sequence ID" value="TPD59728.1"/>
    <property type="molecule type" value="Genomic_DNA"/>
</dbReference>
<keyword evidence="4" id="KW-0472">Membrane</keyword>
<comment type="caution">
    <text evidence="7">The sequence shown here is derived from an EMBL/GenBank/DDBJ whole genome shotgun (WGS) entry which is preliminary data.</text>
</comment>
<evidence type="ECO:0000256" key="3">
    <source>
        <dbReference type="ARBA" id="ARBA00022737"/>
    </source>
</evidence>
<dbReference type="GO" id="GO:0007156">
    <property type="term" value="P:homophilic cell adhesion via plasma membrane adhesion molecules"/>
    <property type="evidence" value="ECO:0007669"/>
    <property type="project" value="InterPro"/>
</dbReference>
<feature type="domain" description="Cadherin" evidence="6">
    <location>
        <begin position="635"/>
        <end position="729"/>
    </location>
</feature>
<dbReference type="InterPro" id="IPR013519">
    <property type="entry name" value="Int_alpha_beta-p"/>
</dbReference>
<dbReference type="Pfam" id="PF01839">
    <property type="entry name" value="FG-GAP"/>
    <property type="match status" value="7"/>
</dbReference>
<reference evidence="8" key="1">
    <citation type="submission" date="2019-06" db="EMBL/GenBank/DDBJ databases">
        <title>The complete genome of Emcibacter congregatus ZYLT.</title>
        <authorList>
            <person name="Zhao Z."/>
        </authorList>
    </citation>
    <scope>NUCLEOTIDE SEQUENCE [LARGE SCALE GENOMIC DNA]</scope>
    <source>
        <strain evidence="8">MCCC 1A06723</strain>
    </source>
</reference>
<evidence type="ECO:0000256" key="1">
    <source>
        <dbReference type="ARBA" id="ARBA00022692"/>
    </source>
</evidence>
<evidence type="ECO:0000256" key="2">
    <source>
        <dbReference type="ARBA" id="ARBA00022729"/>
    </source>
</evidence>
<dbReference type="Gene3D" id="2.60.40.60">
    <property type="entry name" value="Cadherins"/>
    <property type="match status" value="4"/>
</dbReference>
<dbReference type="InterPro" id="IPR002126">
    <property type="entry name" value="Cadherin-like_dom"/>
</dbReference>
<name>A0A501PI29_9PROT</name>
<evidence type="ECO:0000256" key="5">
    <source>
        <dbReference type="ARBA" id="ARBA00023180"/>
    </source>
</evidence>
<dbReference type="InterPro" id="IPR018511">
    <property type="entry name" value="Hemolysin-typ_Ca-bd_CS"/>
</dbReference>
<dbReference type="PANTHER" id="PTHR24026:SF126">
    <property type="entry name" value="PROTOCADHERIN FAT 4"/>
    <property type="match status" value="1"/>
</dbReference>
<dbReference type="PROSITE" id="PS50268">
    <property type="entry name" value="CADHERIN_2"/>
    <property type="match status" value="4"/>
</dbReference>
<keyword evidence="4" id="KW-1133">Transmembrane helix</keyword>
<keyword evidence="8" id="KW-1185">Reference proteome</keyword>
<keyword evidence="1" id="KW-0812">Transmembrane</keyword>
<dbReference type="SMART" id="SM00191">
    <property type="entry name" value="Int_alpha"/>
    <property type="match status" value="7"/>
</dbReference>
<dbReference type="SUPFAM" id="SSF49313">
    <property type="entry name" value="Cadherin-like"/>
    <property type="match status" value="4"/>
</dbReference>
<dbReference type="PROSITE" id="PS00330">
    <property type="entry name" value="HEMOLYSIN_CALCIUM"/>
    <property type="match status" value="1"/>
</dbReference>
<dbReference type="InterPro" id="IPR028994">
    <property type="entry name" value="Integrin_alpha_N"/>
</dbReference>
<keyword evidence="5" id="KW-0325">Glycoprotein</keyword>
<evidence type="ECO:0000256" key="4">
    <source>
        <dbReference type="ARBA" id="ARBA00022989"/>
    </source>
</evidence>
<feature type="domain" description="Cadherin" evidence="6">
    <location>
        <begin position="739"/>
        <end position="825"/>
    </location>
</feature>
<evidence type="ECO:0000313" key="7">
    <source>
        <dbReference type="EMBL" id="TPD59728.1"/>
    </source>
</evidence>
<feature type="non-terminal residue" evidence="7">
    <location>
        <position position="1509"/>
    </location>
</feature>
<dbReference type="InterPro" id="IPR015919">
    <property type="entry name" value="Cadherin-like_sf"/>
</dbReference>
<dbReference type="PANTHER" id="PTHR24026">
    <property type="entry name" value="FAT ATYPICAL CADHERIN-RELATED"/>
    <property type="match status" value="1"/>
</dbReference>
<dbReference type="SMART" id="SM00112">
    <property type="entry name" value="CA"/>
    <property type="match status" value="4"/>
</dbReference>
<organism evidence="7 8">
    <name type="scientific">Emcibacter nanhaiensis</name>
    <dbReference type="NCBI Taxonomy" id="1505037"/>
    <lineage>
        <taxon>Bacteria</taxon>
        <taxon>Pseudomonadati</taxon>
        <taxon>Pseudomonadota</taxon>
        <taxon>Alphaproteobacteria</taxon>
        <taxon>Emcibacterales</taxon>
        <taxon>Emcibacteraceae</taxon>
        <taxon>Emcibacter</taxon>
    </lineage>
</organism>
<accession>A0A501PI29</accession>
<dbReference type="Proteomes" id="UP000319148">
    <property type="component" value="Unassembled WGS sequence"/>
</dbReference>
<evidence type="ECO:0000259" key="6">
    <source>
        <dbReference type="PROSITE" id="PS50268"/>
    </source>
</evidence>
<dbReference type="Pfam" id="PF00028">
    <property type="entry name" value="Cadherin"/>
    <property type="match status" value="3"/>
</dbReference>
<dbReference type="SUPFAM" id="SSF69318">
    <property type="entry name" value="Integrin alpha N-terminal domain"/>
    <property type="match status" value="3"/>
</dbReference>
<feature type="domain" description="Cadherin" evidence="6">
    <location>
        <begin position="530"/>
        <end position="629"/>
    </location>
</feature>
<keyword evidence="2" id="KW-0732">Signal</keyword>
<dbReference type="GO" id="GO:0005886">
    <property type="term" value="C:plasma membrane"/>
    <property type="evidence" value="ECO:0007669"/>
    <property type="project" value="UniProtKB-SubCell"/>
</dbReference>
<evidence type="ECO:0000313" key="8">
    <source>
        <dbReference type="Proteomes" id="UP000319148"/>
    </source>
</evidence>
<dbReference type="GO" id="GO:0005509">
    <property type="term" value="F:calcium ion binding"/>
    <property type="evidence" value="ECO:0007669"/>
    <property type="project" value="InterPro"/>
</dbReference>
<dbReference type="PROSITE" id="PS51257">
    <property type="entry name" value="PROKAR_LIPOPROTEIN"/>
    <property type="match status" value="1"/>
</dbReference>
<sequence>MTGRHSAARLTAGKRRIAGSAGSVAVPFLLASCSEFEGFAVAPPQNTVQQVSGLVVDGYIEGATVFLDEDDNNILDDGEVSVTSDSSGAFQLEVESGATGTLTSIGGVDTSTGVSYDGLVLTAPAGSTVISPLTTLLVGGVEETVVRTAFGLADTVDIPSYDPVAAEAGGDPDAAFVLHAGQTVIALVLNITALMEGAGVNNDDNGLQAAVTEQIVATLLEDATADLSDALVIENIIDALDAADNLSAPVTQAAAGAIAQVLDELATTPGVSSGENQAAAIVATYILPESLFGLSAGEVSVADLSAAYDETAVGQLVDALAEEGDGLTVVDGVMTAVPDFYQVDAGRETVLQAADILANDISDAGLEMTAVALAADTPIGVQLSFDAASGEIMINTPPDLVGEIRIEYTASNGTQQDIAYIVVTVLNTAPEINSGDGAVIAETVGTDDVIYTATASDFNGNDLTFGLTDDASGLFEVDPVSGEVTLAAGQSLDYETATSHQITISVSDGIAIVEKNITITVEDIDEAPQFTSSASTVAAENIAEDVVVYTAQATDADAGASLTYSLTDDAAGKFEIDAASGEVTLAAGQSLDYEDTASYQITVSVTDGTHTVEQDVTVTVGDENEAPGFTSGAGATVSEDIADSVVIYTAQATDPDAGATLTFSLTDDASGLFEIDAVSGVVSLAAGQSLDYENSTSHQITVSVADGTNTVEKDVTISVTDINEFPPVLTSGTTTLAGEGYSETDVIYTATATDGDDSASLVYSLTDDASGTFEIDAVTGEVTLAAGQTLDYDVTPSYNIEVQVSDGLSTDTLSVTINVVDEPVDGKLALSTIEAGSVAGITVWGAEGGDQSGIWVSSAGDVNGDGLDDFLIGASEETTGGASSGATYLIYGGTDLSSFSLADIEAGDPSSGIAIFGSAASDLSGSIVSSGGDINGDGYDDILIGAQGESTGGADAGASYVIYGGNSLVNIDLSDIESGDGSNGIIVTGAQAGDYSGLAISSAGDINGDGFDDFVIGAYGEDTTDTDAGASYLVYGGTGLVNLSLADIEGGDGSQGFVIYGAELDDFSGYTVSAAGDVNNDGYDDFLIGARGEDTGGGEAGATYLIYGGSGLSDINLADIESGGGADGIAIYGNDASDEAGRALAAAGDVNGDGYDDFIVGSYGEDTGGSAAGATYVLFGGAGLTNFDLQQVELGIGGHGIMIYGGEANDFSGYSVSSAGDLNGDGYDDILIGAYGEDSGGGASGAYYVVYGAASLVNIDLTAMEAADGSKGYFAVGAEVGDKAGYSVSSAGDVNGDGYDDLVVGALYEDTGGLSAGASYVIYGGDNTGDVIEGTVGDDALVADGGAGAGDSLVGGLGDDTLTSDGGGDVLYGGYGDDTFIIDTTDFFRLEGGGGADSLRLDGSDLDLTAINNNNLSGLETVDLATDGGANALTLDIMDLIDMTDSDDRLVVMGDGSDSLTFAASAILAVTDVIGTENIDGQDYDVYTFSNGDGDVVGTLLVDQDMSVT</sequence>
<keyword evidence="3" id="KW-0677">Repeat</keyword>
<proteinExistence type="predicted"/>
<gene>
    <name evidence="7" type="ORF">FIV46_09545</name>
</gene>
<dbReference type="InterPro" id="IPR013517">
    <property type="entry name" value="FG-GAP"/>
</dbReference>
<dbReference type="PROSITE" id="PS51470">
    <property type="entry name" value="FG_GAP"/>
    <property type="match status" value="7"/>
</dbReference>